<dbReference type="InterPro" id="IPR057727">
    <property type="entry name" value="WCX_dom"/>
</dbReference>
<feature type="domain" description="WCX" evidence="1">
    <location>
        <begin position="13"/>
        <end position="64"/>
    </location>
</feature>
<comment type="caution">
    <text evidence="2">The sequence shown here is derived from an EMBL/GenBank/DDBJ whole genome shotgun (WGS) entry which is preliminary data.</text>
</comment>
<evidence type="ECO:0000259" key="1">
    <source>
        <dbReference type="Pfam" id="PF25583"/>
    </source>
</evidence>
<evidence type="ECO:0000313" key="2">
    <source>
        <dbReference type="EMBL" id="MPN25378.1"/>
    </source>
</evidence>
<protein>
    <recommendedName>
        <fullName evidence="1">WCX domain-containing protein</fullName>
    </recommendedName>
</protein>
<accession>A0A645GEQ5</accession>
<sequence>MGDIIDWFGCDVNIQPIDDNTIRVSVVVNEQAMVYWALQYGMHMEVKSPQSLREKVQKVVEEMAEKYKEVF</sequence>
<dbReference type="AlphaFoldDB" id="A0A645GEQ5"/>
<name>A0A645GEQ5_9ZZZZ</name>
<dbReference type="Pfam" id="PF25583">
    <property type="entry name" value="WCX"/>
    <property type="match status" value="1"/>
</dbReference>
<dbReference type="EMBL" id="VSSQ01074533">
    <property type="protein sequence ID" value="MPN25378.1"/>
    <property type="molecule type" value="Genomic_DNA"/>
</dbReference>
<proteinExistence type="predicted"/>
<gene>
    <name evidence="2" type="ORF">SDC9_172787</name>
</gene>
<reference evidence="2" key="1">
    <citation type="submission" date="2019-08" db="EMBL/GenBank/DDBJ databases">
        <authorList>
            <person name="Kucharzyk K."/>
            <person name="Murdoch R.W."/>
            <person name="Higgins S."/>
            <person name="Loffler F."/>
        </authorList>
    </citation>
    <scope>NUCLEOTIDE SEQUENCE</scope>
</reference>
<organism evidence="2">
    <name type="scientific">bioreactor metagenome</name>
    <dbReference type="NCBI Taxonomy" id="1076179"/>
    <lineage>
        <taxon>unclassified sequences</taxon>
        <taxon>metagenomes</taxon>
        <taxon>ecological metagenomes</taxon>
    </lineage>
</organism>